<sequence>MAGTTSHQEILPIEHVAYYPDLNVPKNLKLRASTFLNPRSPPPTPPKSASYSRESLASSLAKRDNERVNSPPMVTIPLDTAEGDLSIPNVPAPARSFEFNWLDMTPSSAVKKFFDHDEKDDCGLSVEVDFSEREGIEMVDLVPMAILQDLPTQNCKGPYDNCHKPRNSQIHHSALEVRNTRFNPASDHGSDDDDDGLIEYHQFQFSMRKPLPPAGEIENLAISPASRVNLLVAKRRSQLAIEDGDRGQEVGDNLPQHGPQTASAMFMPQNRIDEGNRFNKTSLYPKKTRLYNCAANNRPLTHQPYSVAETSRTGAIRENRARGGAVAPYRDTKSCDYGHKPGYEYGAPASRATNHSQRSDRYRSDFSIPESIDITNETNHTLGNGFKATHKSRLERENRAHIDKSAFALRTEVSDSTNNDIINGPDGKISRDRNKSKNRCAYDINGLLPHETPVSRIALAPFKARASLSAVQPRQRASTAAMEESSIDISDMKISADEKTTTDRQAPHHKKPPARNAHASTAVATNKRTTFGGPPPAPFLFPPGFALQSEYTAAEVLLSVGCKNPSTTSVTPVHVVSTRVHRSRSTSWDGQAPLSKPDSRRRYTAADCIREG</sequence>
<evidence type="ECO:0000313" key="3">
    <source>
        <dbReference type="Proteomes" id="UP000277580"/>
    </source>
</evidence>
<accession>A0A3N4KZN4</accession>
<dbReference type="Proteomes" id="UP000277580">
    <property type="component" value="Unassembled WGS sequence"/>
</dbReference>
<dbReference type="InParanoid" id="A0A3N4KZN4"/>
<protein>
    <submittedName>
        <fullName evidence="2">Uncharacterized protein</fullName>
    </submittedName>
</protein>
<reference evidence="2 3" key="1">
    <citation type="journal article" date="2018" name="Nat. Ecol. Evol.">
        <title>Pezizomycetes genomes reveal the molecular basis of ectomycorrhizal truffle lifestyle.</title>
        <authorList>
            <person name="Murat C."/>
            <person name="Payen T."/>
            <person name="Noel B."/>
            <person name="Kuo A."/>
            <person name="Morin E."/>
            <person name="Chen J."/>
            <person name="Kohler A."/>
            <person name="Krizsan K."/>
            <person name="Balestrini R."/>
            <person name="Da Silva C."/>
            <person name="Montanini B."/>
            <person name="Hainaut M."/>
            <person name="Levati E."/>
            <person name="Barry K.W."/>
            <person name="Belfiori B."/>
            <person name="Cichocki N."/>
            <person name="Clum A."/>
            <person name="Dockter R.B."/>
            <person name="Fauchery L."/>
            <person name="Guy J."/>
            <person name="Iotti M."/>
            <person name="Le Tacon F."/>
            <person name="Lindquist E.A."/>
            <person name="Lipzen A."/>
            <person name="Malagnac F."/>
            <person name="Mello A."/>
            <person name="Molinier V."/>
            <person name="Miyauchi S."/>
            <person name="Poulain J."/>
            <person name="Riccioni C."/>
            <person name="Rubini A."/>
            <person name="Sitrit Y."/>
            <person name="Splivallo R."/>
            <person name="Traeger S."/>
            <person name="Wang M."/>
            <person name="Zifcakova L."/>
            <person name="Wipf D."/>
            <person name="Zambonelli A."/>
            <person name="Paolocci F."/>
            <person name="Nowrousian M."/>
            <person name="Ottonello S."/>
            <person name="Baldrian P."/>
            <person name="Spatafora J.W."/>
            <person name="Henrissat B."/>
            <person name="Nagy L.G."/>
            <person name="Aury J.M."/>
            <person name="Wincker P."/>
            <person name="Grigoriev I.V."/>
            <person name="Bonfante P."/>
            <person name="Martin F.M."/>
        </authorList>
    </citation>
    <scope>NUCLEOTIDE SEQUENCE [LARGE SCALE GENOMIC DNA]</scope>
    <source>
        <strain evidence="2 3">CCBAS932</strain>
    </source>
</reference>
<proteinExistence type="predicted"/>
<dbReference type="EMBL" id="ML119121">
    <property type="protein sequence ID" value="RPB13801.1"/>
    <property type="molecule type" value="Genomic_DNA"/>
</dbReference>
<feature type="region of interest" description="Disordered" evidence="1">
    <location>
        <begin position="34"/>
        <end position="72"/>
    </location>
</feature>
<dbReference type="AlphaFoldDB" id="A0A3N4KZN4"/>
<feature type="region of interest" description="Disordered" evidence="1">
    <location>
        <begin position="498"/>
        <end position="521"/>
    </location>
</feature>
<gene>
    <name evidence="2" type="ORF">P167DRAFT_573096</name>
</gene>
<organism evidence="2 3">
    <name type="scientific">Morchella conica CCBAS932</name>
    <dbReference type="NCBI Taxonomy" id="1392247"/>
    <lineage>
        <taxon>Eukaryota</taxon>
        <taxon>Fungi</taxon>
        <taxon>Dikarya</taxon>
        <taxon>Ascomycota</taxon>
        <taxon>Pezizomycotina</taxon>
        <taxon>Pezizomycetes</taxon>
        <taxon>Pezizales</taxon>
        <taxon>Morchellaceae</taxon>
        <taxon>Morchella</taxon>
    </lineage>
</organism>
<keyword evidence="3" id="KW-1185">Reference proteome</keyword>
<evidence type="ECO:0000313" key="2">
    <source>
        <dbReference type="EMBL" id="RPB13801.1"/>
    </source>
</evidence>
<feature type="region of interest" description="Disordered" evidence="1">
    <location>
        <begin position="580"/>
        <end position="612"/>
    </location>
</feature>
<name>A0A3N4KZN4_9PEZI</name>
<feature type="compositionally biased region" description="Low complexity" evidence="1">
    <location>
        <begin position="47"/>
        <end position="60"/>
    </location>
</feature>
<evidence type="ECO:0000256" key="1">
    <source>
        <dbReference type="SAM" id="MobiDB-lite"/>
    </source>
</evidence>
<dbReference type="OrthoDB" id="5367145at2759"/>